<evidence type="ECO:0000313" key="10">
    <source>
        <dbReference type="EMBL" id="SHN67842.1"/>
    </source>
</evidence>
<evidence type="ECO:0000256" key="1">
    <source>
        <dbReference type="ARBA" id="ARBA00001966"/>
    </source>
</evidence>
<reference evidence="11" key="1">
    <citation type="submission" date="2016-12" db="EMBL/GenBank/DDBJ databases">
        <authorList>
            <person name="Varghese N."/>
            <person name="Submissions S."/>
        </authorList>
    </citation>
    <scope>NUCLEOTIDE SEQUENCE [LARGE SCALE GENOMIC DNA]</scope>
    <source>
        <strain evidence="11">DSM 13020</strain>
    </source>
</reference>
<dbReference type="InterPro" id="IPR038521">
    <property type="entry name" value="ThiC/Bza_core_dom"/>
</dbReference>
<comment type="cofactor">
    <cofactor evidence="1">
        <name>[4Fe-4S] cluster</name>
        <dbReference type="ChEBI" id="CHEBI:49883"/>
    </cofactor>
</comment>
<keyword evidence="3" id="KW-0949">S-adenosyl-L-methionine</keyword>
<dbReference type="GO" id="GO:0046872">
    <property type="term" value="F:metal ion binding"/>
    <property type="evidence" value="ECO:0007669"/>
    <property type="project" value="UniProtKB-KW"/>
</dbReference>
<dbReference type="GO" id="GO:0005829">
    <property type="term" value="C:cytosol"/>
    <property type="evidence" value="ECO:0007669"/>
    <property type="project" value="TreeGrafter"/>
</dbReference>
<dbReference type="SUPFAM" id="SSF51658">
    <property type="entry name" value="Xylose isomerase-like"/>
    <property type="match status" value="1"/>
</dbReference>
<proteinExistence type="predicted"/>
<gene>
    <name evidence="10" type="ORF">SAMN02745226_01790</name>
</gene>
<evidence type="ECO:0000256" key="4">
    <source>
        <dbReference type="ARBA" id="ARBA00022723"/>
    </source>
</evidence>
<keyword evidence="2" id="KW-0004">4Fe-4S</keyword>
<dbReference type="GO" id="GO:0070284">
    <property type="term" value="F:phosphomethylpyrimidine synthase activity"/>
    <property type="evidence" value="ECO:0007669"/>
    <property type="project" value="UniProtKB-EC"/>
</dbReference>
<evidence type="ECO:0000256" key="8">
    <source>
        <dbReference type="ARBA" id="ARBA00023239"/>
    </source>
</evidence>
<keyword evidence="8" id="KW-0456">Lyase</keyword>
<accession>A0A1M7TAU7</accession>
<dbReference type="PANTHER" id="PTHR30557">
    <property type="entry name" value="THIAMINE BIOSYNTHESIS PROTEIN THIC"/>
    <property type="match status" value="1"/>
</dbReference>
<dbReference type="EMBL" id="FRDJ01000012">
    <property type="protein sequence ID" value="SHN67842.1"/>
    <property type="molecule type" value="Genomic_DNA"/>
</dbReference>
<dbReference type="NCBIfam" id="TIGR00190">
    <property type="entry name" value="thiC"/>
    <property type="match status" value="1"/>
</dbReference>
<name>A0A1M7TAU7_FERGO</name>
<dbReference type="AlphaFoldDB" id="A0A1M7TAU7"/>
<dbReference type="SFLD" id="SFLDS00113">
    <property type="entry name" value="Radical_SAM_Phosphomethylpyrim"/>
    <property type="match status" value="1"/>
</dbReference>
<evidence type="ECO:0000256" key="9">
    <source>
        <dbReference type="NCBIfam" id="TIGR00190"/>
    </source>
</evidence>
<dbReference type="SFLD" id="SFLDF00407">
    <property type="entry name" value="phosphomethylpyrimidine_syntha"/>
    <property type="match status" value="1"/>
</dbReference>
<dbReference type="STRING" id="1121883.SAMN02745226_01790"/>
<dbReference type="NCBIfam" id="NF009895">
    <property type="entry name" value="PRK13352.1"/>
    <property type="match status" value="1"/>
</dbReference>
<evidence type="ECO:0000256" key="2">
    <source>
        <dbReference type="ARBA" id="ARBA00022485"/>
    </source>
</evidence>
<dbReference type="OrthoDB" id="9805897at2"/>
<keyword evidence="6" id="KW-0408">Iron</keyword>
<dbReference type="GO" id="GO:0009228">
    <property type="term" value="P:thiamine biosynthetic process"/>
    <property type="evidence" value="ECO:0007669"/>
    <property type="project" value="UniProtKB-UniRule"/>
</dbReference>
<sequence>MPTQMQNAINGIVTDEIRKCAENEGLSVEYVLKKLSEGKAVIPKNKLHNVSKPMIVGEDFSVKVNANIGTSAGYSSLEEELRKLEIAISAGTDAVMTLSTWGDLSKIRQTIVEHSPVPVGSVPIYDSAVKAYESCKNVVDFTEKDFIDMVYAHAKDGIDFMTIHVGITQNVLEKLKKSKRVLRIVSRGGSIIAGWMIQNRKENPFYEHFDEILDIAAEFDVTLSLGDGMRPGTVVDATDPQQLEELFVMAELVDMARKKGVQVMLEGPGHVPLNEIEMNVKLMKKIGKGAPVFLLGPLPTDRGVGHDHIVSAVGAALAAYHGCDFICYVTPAEHVALPDENDVKYGVIASRIAAVIADVAKGNKKALELEYNMALARANFDWNKMFEIAIHPEDAKKKLESRPYESDGCSMCGPFCAIKITKEFANQ</sequence>
<dbReference type="PANTHER" id="PTHR30557:SF1">
    <property type="entry name" value="PHOSPHOMETHYLPYRIMIDINE SYNTHASE, CHLOROPLASTIC"/>
    <property type="match status" value="1"/>
</dbReference>
<dbReference type="SFLD" id="SFLDG01114">
    <property type="entry name" value="phosphomethylpyrimidine_syntha"/>
    <property type="match status" value="1"/>
</dbReference>
<organism evidence="10 11">
    <name type="scientific">Fervidobacterium gondwanense DSM 13020</name>
    <dbReference type="NCBI Taxonomy" id="1121883"/>
    <lineage>
        <taxon>Bacteria</taxon>
        <taxon>Thermotogati</taxon>
        <taxon>Thermotogota</taxon>
        <taxon>Thermotogae</taxon>
        <taxon>Thermotogales</taxon>
        <taxon>Fervidobacteriaceae</taxon>
        <taxon>Fervidobacterium</taxon>
    </lineage>
</organism>
<evidence type="ECO:0000256" key="5">
    <source>
        <dbReference type="ARBA" id="ARBA00022833"/>
    </source>
</evidence>
<keyword evidence="4" id="KW-0479">Metal-binding</keyword>
<keyword evidence="5" id="KW-0862">Zinc</keyword>
<evidence type="ECO:0000256" key="6">
    <source>
        <dbReference type="ARBA" id="ARBA00023004"/>
    </source>
</evidence>
<dbReference type="RefSeq" id="WP_072760669.1">
    <property type="nucleotide sequence ID" value="NZ_FRDJ01000012.1"/>
</dbReference>
<keyword evidence="11" id="KW-1185">Reference proteome</keyword>
<dbReference type="Gene3D" id="3.20.20.540">
    <property type="entry name" value="Radical SAM ThiC family, central domain"/>
    <property type="match status" value="1"/>
</dbReference>
<dbReference type="InterPro" id="IPR036237">
    <property type="entry name" value="Xyl_isomerase-like_sf"/>
</dbReference>
<dbReference type="EC" id="4.1.99.17" evidence="9"/>
<evidence type="ECO:0000256" key="7">
    <source>
        <dbReference type="ARBA" id="ARBA00023014"/>
    </source>
</evidence>
<dbReference type="InterPro" id="IPR002817">
    <property type="entry name" value="ThiC/BzaA/B"/>
</dbReference>
<dbReference type="FunFam" id="3.20.20.540:FF:000001">
    <property type="entry name" value="Phosphomethylpyrimidine synthase"/>
    <property type="match status" value="1"/>
</dbReference>
<dbReference type="GO" id="GO:0051539">
    <property type="term" value="F:4 iron, 4 sulfur cluster binding"/>
    <property type="evidence" value="ECO:0007669"/>
    <property type="project" value="UniProtKB-KW"/>
</dbReference>
<dbReference type="Proteomes" id="UP000184207">
    <property type="component" value="Unassembled WGS sequence"/>
</dbReference>
<keyword evidence="7" id="KW-0411">Iron-sulfur</keyword>
<evidence type="ECO:0000313" key="11">
    <source>
        <dbReference type="Proteomes" id="UP000184207"/>
    </source>
</evidence>
<dbReference type="Pfam" id="PF01964">
    <property type="entry name" value="ThiC_Rad_SAM"/>
    <property type="match status" value="1"/>
</dbReference>
<evidence type="ECO:0000256" key="3">
    <source>
        <dbReference type="ARBA" id="ARBA00022691"/>
    </source>
</evidence>
<protein>
    <recommendedName>
        <fullName evidence="9">Phosphomethylpyrimidine synthase</fullName>
        <ecNumber evidence="9">4.1.99.17</ecNumber>
    </recommendedName>
</protein>